<dbReference type="GO" id="GO:0020037">
    <property type="term" value="F:heme binding"/>
    <property type="evidence" value="ECO:0007669"/>
    <property type="project" value="InterPro"/>
</dbReference>
<name>A0A841SBW8_9ACTN</name>
<sequence>MTQSEPIERALDYPMPPIDAIEPPPEWAELRQQCPVAHVRLPSGDQATLLTRYGDVRQLIADPRFGRTAEEEGGARIGAEGASTIFDRRDEPSPIPQSGAGHQRWRRMLTKWFTAKRMAALRPRIEAMASQLVDEMVAHGAPADLKAGLGYPLPVWVICDLLGVPDSDRDRFAYWSDTFLSLSRYQQAEIDAAQAELTAYMAGHVEAKRLAPGEDLLSDLITGADAAGAKLGTEALVATGKGLLIAGHETTTNMIGKMMAMLLSDRSAWEQLVADPALIRTAVEEILRYDANPGFGLTRYLTEDVELPSGVLPAGTTAVCSMAAANRDDGVFADAESLDLTRSPNVHITFGAGPKSCVGQSLARTELQVVLEVLVRRLPGLALAVPSARLRPVEGLLVGGLQEVPVVW</sequence>
<dbReference type="GO" id="GO:0004497">
    <property type="term" value="F:monooxygenase activity"/>
    <property type="evidence" value="ECO:0007669"/>
    <property type="project" value="UniProtKB-KW"/>
</dbReference>
<dbReference type="SUPFAM" id="SSF48264">
    <property type="entry name" value="Cytochrome P450"/>
    <property type="match status" value="1"/>
</dbReference>
<dbReference type="PANTHER" id="PTHR46696">
    <property type="entry name" value="P450, PUTATIVE (EUROFUNG)-RELATED"/>
    <property type="match status" value="1"/>
</dbReference>
<evidence type="ECO:0000256" key="8">
    <source>
        <dbReference type="RuleBase" id="RU000461"/>
    </source>
</evidence>
<dbReference type="Pfam" id="PF00067">
    <property type="entry name" value="p450"/>
    <property type="match status" value="1"/>
</dbReference>
<dbReference type="InterPro" id="IPR002397">
    <property type="entry name" value="Cyt_P450_B"/>
</dbReference>
<reference evidence="9 10" key="1">
    <citation type="submission" date="2020-08" db="EMBL/GenBank/DDBJ databases">
        <title>Sequencing the genomes of 1000 actinobacteria strains.</title>
        <authorList>
            <person name="Klenk H.-P."/>
        </authorList>
    </citation>
    <scope>NUCLEOTIDE SEQUENCE [LARGE SCALE GENOMIC DNA]</scope>
    <source>
        <strain evidence="9 10">DSM 15626</strain>
    </source>
</reference>
<proteinExistence type="inferred from homology"/>
<dbReference type="AlphaFoldDB" id="A0A841SBW8"/>
<evidence type="ECO:0000256" key="6">
    <source>
        <dbReference type="ARBA" id="ARBA00023004"/>
    </source>
</evidence>
<dbReference type="InterPro" id="IPR017972">
    <property type="entry name" value="Cyt_P450_CS"/>
</dbReference>
<evidence type="ECO:0000313" key="9">
    <source>
        <dbReference type="EMBL" id="MBB6567104.1"/>
    </source>
</evidence>
<comment type="caution">
    <text evidence="9">The sequence shown here is derived from an EMBL/GenBank/DDBJ whole genome shotgun (WGS) entry which is preliminary data.</text>
</comment>
<dbReference type="PRINTS" id="PR00385">
    <property type="entry name" value="P450"/>
</dbReference>
<keyword evidence="6 8" id="KW-0408">Iron</keyword>
<dbReference type="PRINTS" id="PR00359">
    <property type="entry name" value="BP450"/>
</dbReference>
<evidence type="ECO:0000256" key="4">
    <source>
        <dbReference type="ARBA" id="ARBA00022723"/>
    </source>
</evidence>
<evidence type="ECO:0000256" key="3">
    <source>
        <dbReference type="ARBA" id="ARBA00022617"/>
    </source>
</evidence>
<keyword evidence="7 8" id="KW-0503">Monooxygenase</keyword>
<dbReference type="PROSITE" id="PS00086">
    <property type="entry name" value="CYTOCHROME_P450"/>
    <property type="match status" value="1"/>
</dbReference>
<accession>A0A841SBW8</accession>
<organism evidence="9 10">
    <name type="scientific">Kribbella sandramycini</name>
    <dbReference type="NCBI Taxonomy" id="60450"/>
    <lineage>
        <taxon>Bacteria</taxon>
        <taxon>Bacillati</taxon>
        <taxon>Actinomycetota</taxon>
        <taxon>Actinomycetes</taxon>
        <taxon>Propionibacteriales</taxon>
        <taxon>Kribbellaceae</taxon>
        <taxon>Kribbella</taxon>
    </lineage>
</organism>
<dbReference type="EMBL" id="JACHKF010000001">
    <property type="protein sequence ID" value="MBB6567104.1"/>
    <property type="molecule type" value="Genomic_DNA"/>
</dbReference>
<keyword evidence="4 8" id="KW-0479">Metal-binding</keyword>
<evidence type="ECO:0000256" key="5">
    <source>
        <dbReference type="ARBA" id="ARBA00023002"/>
    </source>
</evidence>
<dbReference type="FunFam" id="1.10.630.10:FF:000018">
    <property type="entry name" value="Cytochrome P450 monooxygenase"/>
    <property type="match status" value="1"/>
</dbReference>
<keyword evidence="5 8" id="KW-0560">Oxidoreductase</keyword>
<comment type="cofactor">
    <cofactor evidence="1">
        <name>heme</name>
        <dbReference type="ChEBI" id="CHEBI:30413"/>
    </cofactor>
</comment>
<evidence type="ECO:0000256" key="1">
    <source>
        <dbReference type="ARBA" id="ARBA00001971"/>
    </source>
</evidence>
<evidence type="ECO:0000256" key="2">
    <source>
        <dbReference type="ARBA" id="ARBA00010617"/>
    </source>
</evidence>
<dbReference type="GO" id="GO:0005506">
    <property type="term" value="F:iron ion binding"/>
    <property type="evidence" value="ECO:0007669"/>
    <property type="project" value="InterPro"/>
</dbReference>
<dbReference type="InterPro" id="IPR001128">
    <property type="entry name" value="Cyt_P450"/>
</dbReference>
<dbReference type="Proteomes" id="UP000553957">
    <property type="component" value="Unassembled WGS sequence"/>
</dbReference>
<keyword evidence="3 8" id="KW-0349">Heme</keyword>
<evidence type="ECO:0000313" key="10">
    <source>
        <dbReference type="Proteomes" id="UP000553957"/>
    </source>
</evidence>
<dbReference type="CDD" id="cd11031">
    <property type="entry name" value="Cyp158A-like"/>
    <property type="match status" value="1"/>
</dbReference>
<dbReference type="RefSeq" id="WP_337796888.1">
    <property type="nucleotide sequence ID" value="NZ_BAAAGT010000008.1"/>
</dbReference>
<dbReference type="InterPro" id="IPR036396">
    <property type="entry name" value="Cyt_P450_sf"/>
</dbReference>
<gene>
    <name evidence="9" type="ORF">HNR71_002741</name>
</gene>
<dbReference type="GO" id="GO:0016705">
    <property type="term" value="F:oxidoreductase activity, acting on paired donors, with incorporation or reduction of molecular oxygen"/>
    <property type="evidence" value="ECO:0007669"/>
    <property type="project" value="InterPro"/>
</dbReference>
<evidence type="ECO:0000256" key="7">
    <source>
        <dbReference type="ARBA" id="ARBA00023033"/>
    </source>
</evidence>
<comment type="similarity">
    <text evidence="2 8">Belongs to the cytochrome P450 family.</text>
</comment>
<dbReference type="PANTHER" id="PTHR46696:SF5">
    <property type="entry name" value="CYTOCHROME P450 BJ-1"/>
    <property type="match status" value="1"/>
</dbReference>
<protein>
    <submittedName>
        <fullName evidence="9">Cytochrome P450</fullName>
    </submittedName>
</protein>
<dbReference type="Gene3D" id="1.10.630.10">
    <property type="entry name" value="Cytochrome P450"/>
    <property type="match status" value="1"/>
</dbReference>